<keyword evidence="2" id="KW-1185">Reference proteome</keyword>
<evidence type="ECO:0000313" key="2">
    <source>
        <dbReference type="Proteomes" id="UP001519343"/>
    </source>
</evidence>
<dbReference type="EMBL" id="JAGGKT010000004">
    <property type="protein sequence ID" value="MBP1931795.1"/>
    <property type="molecule type" value="Genomic_DNA"/>
</dbReference>
<comment type="caution">
    <text evidence="1">The sequence shown here is derived from an EMBL/GenBank/DDBJ whole genome shotgun (WGS) entry which is preliminary data.</text>
</comment>
<accession>A0ABS4GPK8</accession>
<name>A0ABS4GPK8_9BACL</name>
<gene>
    <name evidence="1" type="ORF">J2Z37_001796</name>
</gene>
<organism evidence="1 2">
    <name type="scientific">Ammoniphilus resinae</name>
    <dbReference type="NCBI Taxonomy" id="861532"/>
    <lineage>
        <taxon>Bacteria</taxon>
        <taxon>Bacillati</taxon>
        <taxon>Bacillota</taxon>
        <taxon>Bacilli</taxon>
        <taxon>Bacillales</taxon>
        <taxon>Paenibacillaceae</taxon>
        <taxon>Aneurinibacillus group</taxon>
        <taxon>Ammoniphilus</taxon>
    </lineage>
</organism>
<evidence type="ECO:0000313" key="1">
    <source>
        <dbReference type="EMBL" id="MBP1931795.1"/>
    </source>
</evidence>
<protein>
    <submittedName>
        <fullName evidence="1">Uncharacterized protein</fullName>
    </submittedName>
</protein>
<sequence length="813" mass="96740">MQVDNMYQQDLLYPLVREDVDQEFYRYIQLHSQPKINISQEHIEKIGHLWSQSEIEAVVQEIYIYLKKYYERNKENPLLWTSYYHDVLIKFPELYGVDEANSINLSRREFKPRHLKKILLLCESLHRKGIDRSADSITHWLSLDPMLGINKFEAYLSHITQEQIFKEKALPGQDEEKKTMFNELELLFYEVLESLDQVTITHREEHKNWILGLVEKMKHVFFNSPDHVHTLSGWLNRLISHLIDNGFFHEAYDLLNNNSYGFQTMPDVFQNLLAIARHPNSDYKMVIAALSKYESYAYGQRDVIKYAKPDIILFLMAVKDLIIRERKTLVSRLGITCIDYYEERLRDEFNIPSNQDVAEFLHKKNPLSNQDRDREQLEFYLEQIGKITINDQNIWSKIIMDHINLKNGNRFYNSPEYIANYDELISWLSEEHQTLLAQYRDFEETIRNKHNVPYTSNLSDFINEKAGFTKVQSTMAFMYLSERKKNEKDPLNPKYLYLKGFIKWLDHLEEKTTKELIRSIQYFIQIQKAASKQEWDPITKKALVLVHMNERKVWFDAEEVEELKKEIEKDLMEKILVEGQNREHLMVLDDKNTKTKAIAEMEKQLTSSIYRDLLNFDSATDDHLKRTYSSDKIKKIGTINHYLYTAEYLYQKYSSILGYMVDIDFTFVVACYIKSIELLLCKKLGVIHTNFPVMKGNSKPICTGDEEYYLNTDFGSYTDYLSLYGKNREKRINYQDKYVTDDFQINKANPFSHHDQDRITKFISDLNKYRRENRNGLFHKSMLKESSHVENIRNKTYKIIKETVINLKDTIPK</sequence>
<dbReference type="RefSeq" id="WP_209809882.1">
    <property type="nucleotide sequence ID" value="NZ_JAGGKT010000004.1"/>
</dbReference>
<proteinExistence type="predicted"/>
<reference evidence="1 2" key="1">
    <citation type="submission" date="2021-03" db="EMBL/GenBank/DDBJ databases">
        <title>Genomic Encyclopedia of Type Strains, Phase IV (KMG-IV): sequencing the most valuable type-strain genomes for metagenomic binning, comparative biology and taxonomic classification.</title>
        <authorList>
            <person name="Goeker M."/>
        </authorList>
    </citation>
    <scope>NUCLEOTIDE SEQUENCE [LARGE SCALE GENOMIC DNA]</scope>
    <source>
        <strain evidence="1 2">DSM 24738</strain>
    </source>
</reference>
<dbReference type="Proteomes" id="UP001519343">
    <property type="component" value="Unassembled WGS sequence"/>
</dbReference>